<protein>
    <submittedName>
        <fullName evidence="2">NAD(P)-dependent dehydrogenase (Short-subunit alcohol dehydrogenase family)</fullName>
    </submittedName>
</protein>
<organism evidence="2 3">
    <name type="scientific">Mesorhizobium robiniae</name>
    <dbReference type="NCBI Taxonomy" id="559315"/>
    <lineage>
        <taxon>Bacteria</taxon>
        <taxon>Pseudomonadati</taxon>
        <taxon>Pseudomonadota</taxon>
        <taxon>Alphaproteobacteria</taxon>
        <taxon>Hyphomicrobiales</taxon>
        <taxon>Phyllobacteriaceae</taxon>
        <taxon>Mesorhizobium</taxon>
    </lineage>
</organism>
<dbReference type="InterPro" id="IPR036291">
    <property type="entry name" value="NAD(P)-bd_dom_sf"/>
</dbReference>
<evidence type="ECO:0000313" key="2">
    <source>
        <dbReference type="EMBL" id="MET3580360.1"/>
    </source>
</evidence>
<dbReference type="Proteomes" id="UP001549204">
    <property type="component" value="Unassembled WGS sequence"/>
</dbReference>
<name>A0ABV2GQ01_9HYPH</name>
<keyword evidence="3" id="KW-1185">Reference proteome</keyword>
<dbReference type="Gene3D" id="3.40.50.720">
    <property type="entry name" value="NAD(P)-binding Rossmann-like Domain"/>
    <property type="match status" value="1"/>
</dbReference>
<accession>A0ABV2GQ01</accession>
<dbReference type="EMBL" id="JBEPMC010000005">
    <property type="protein sequence ID" value="MET3580360.1"/>
    <property type="molecule type" value="Genomic_DNA"/>
</dbReference>
<proteinExistence type="predicted"/>
<feature type="region of interest" description="Disordered" evidence="1">
    <location>
        <begin position="78"/>
        <end position="99"/>
    </location>
</feature>
<evidence type="ECO:0000256" key="1">
    <source>
        <dbReference type="SAM" id="MobiDB-lite"/>
    </source>
</evidence>
<dbReference type="SUPFAM" id="SSF51735">
    <property type="entry name" value="NAD(P)-binding Rossmann-fold domains"/>
    <property type="match status" value="1"/>
</dbReference>
<gene>
    <name evidence="2" type="ORF">ABID19_003398</name>
</gene>
<reference evidence="2 3" key="1">
    <citation type="submission" date="2024-06" db="EMBL/GenBank/DDBJ databases">
        <title>Genomic Encyclopedia of Type Strains, Phase IV (KMG-IV): sequencing the most valuable type-strain genomes for metagenomic binning, comparative biology and taxonomic classification.</title>
        <authorList>
            <person name="Goeker M."/>
        </authorList>
    </citation>
    <scope>NUCLEOTIDE SEQUENCE [LARGE SCALE GENOMIC DNA]</scope>
    <source>
        <strain evidence="2 3">DSM 100022</strain>
    </source>
</reference>
<comment type="caution">
    <text evidence="2">The sequence shown here is derived from an EMBL/GenBank/DDBJ whole genome shotgun (WGS) entry which is preliminary data.</text>
</comment>
<evidence type="ECO:0000313" key="3">
    <source>
        <dbReference type="Proteomes" id="UP001549204"/>
    </source>
</evidence>
<sequence>MKIVVIGGTRYIQLATVERLRQQGHDVVAASPKCRALTTAAPRDPGHSGRPLREFLENTASILRHLWHGRHLRLGPLRQRLGGHGARGQAKGRCEDSIA</sequence>